<dbReference type="InterPro" id="IPR017853">
    <property type="entry name" value="GH"/>
</dbReference>
<dbReference type="InterPro" id="IPR058656">
    <property type="entry name" value="Mok11-13/Ags1-like_GH"/>
</dbReference>
<dbReference type="EMBL" id="JAPQKS010000002">
    <property type="protein sequence ID" value="KAJ5247743.1"/>
    <property type="molecule type" value="Genomic_DNA"/>
</dbReference>
<feature type="signal peptide" evidence="1">
    <location>
        <begin position="1"/>
        <end position="19"/>
    </location>
</feature>
<gene>
    <name evidence="3" type="ORF">N7468_002726</name>
</gene>
<dbReference type="Gene3D" id="3.20.20.80">
    <property type="entry name" value="Glycosidases"/>
    <property type="match status" value="1"/>
</dbReference>
<feature type="domain" description="Glycosyl hydrolase family 13 catalytic" evidence="2">
    <location>
        <begin position="67"/>
        <end position="526"/>
    </location>
</feature>
<dbReference type="GO" id="GO:0047657">
    <property type="term" value="F:alpha-1,3-glucan synthase activity"/>
    <property type="evidence" value="ECO:0007669"/>
    <property type="project" value="TreeGrafter"/>
</dbReference>
<comment type="caution">
    <text evidence="3">The sequence shown here is derived from an EMBL/GenBank/DDBJ whole genome shotgun (WGS) entry which is preliminary data.</text>
</comment>
<dbReference type="GeneID" id="83199326"/>
<dbReference type="SMART" id="SM00642">
    <property type="entry name" value="Aamy"/>
    <property type="match status" value="1"/>
</dbReference>
<protein>
    <submittedName>
        <fullName evidence="3">Alpha-1-3-glucan synthase</fullName>
    </submittedName>
</protein>
<evidence type="ECO:0000256" key="1">
    <source>
        <dbReference type="SAM" id="SignalP"/>
    </source>
</evidence>
<organism evidence="3 4">
    <name type="scientific">Penicillium chermesinum</name>
    <dbReference type="NCBI Taxonomy" id="63820"/>
    <lineage>
        <taxon>Eukaryota</taxon>
        <taxon>Fungi</taxon>
        <taxon>Dikarya</taxon>
        <taxon>Ascomycota</taxon>
        <taxon>Pezizomycotina</taxon>
        <taxon>Eurotiomycetes</taxon>
        <taxon>Eurotiomycetidae</taxon>
        <taxon>Eurotiales</taxon>
        <taxon>Aspergillaceae</taxon>
        <taxon>Penicillium</taxon>
    </lineage>
</organism>
<dbReference type="FunFam" id="3.20.20.80:FF:000073">
    <property type="entry name" value="Alpha-1,3-glucan synthase Ags2"/>
    <property type="match status" value="1"/>
</dbReference>
<evidence type="ECO:0000259" key="2">
    <source>
        <dbReference type="SMART" id="SM00642"/>
    </source>
</evidence>
<keyword evidence="1" id="KW-0732">Signal</keyword>
<dbReference type="InterPro" id="IPR058655">
    <property type="entry name" value="Mok11-14/Ags1-like"/>
</dbReference>
<dbReference type="GO" id="GO:0009277">
    <property type="term" value="C:fungal-type cell wall"/>
    <property type="evidence" value="ECO:0007669"/>
    <property type="project" value="TreeGrafter"/>
</dbReference>
<accession>A0A9W9PJ28</accession>
<dbReference type="SUPFAM" id="SSF51445">
    <property type="entry name" value="(Trans)glycosidases"/>
    <property type="match status" value="1"/>
</dbReference>
<dbReference type="RefSeq" id="XP_058335164.1">
    <property type="nucleotide sequence ID" value="XM_058472023.1"/>
</dbReference>
<feature type="chain" id="PRO_5040998518" evidence="1">
    <location>
        <begin position="20"/>
        <end position="656"/>
    </location>
</feature>
<dbReference type="GO" id="GO:0070600">
    <property type="term" value="P:fungal-type cell wall (1-&gt;3)-alpha-glucan biosynthetic process"/>
    <property type="evidence" value="ECO:0007669"/>
    <property type="project" value="TreeGrafter"/>
</dbReference>
<reference evidence="3" key="1">
    <citation type="submission" date="2022-11" db="EMBL/GenBank/DDBJ databases">
        <authorList>
            <person name="Petersen C."/>
        </authorList>
    </citation>
    <scope>NUCLEOTIDE SEQUENCE</scope>
    <source>
        <strain evidence="3">IBT 19713</strain>
    </source>
</reference>
<dbReference type="Pfam" id="PF00128">
    <property type="entry name" value="Alpha-amylase"/>
    <property type="match status" value="1"/>
</dbReference>
<dbReference type="OrthoDB" id="512920at2759"/>
<name>A0A9W9PJ28_9EURO</name>
<dbReference type="InterPro" id="IPR006047">
    <property type="entry name" value="GH13_cat_dom"/>
</dbReference>
<dbReference type="PANTHER" id="PTHR47182">
    <property type="entry name" value="CELL WALL ALPHA-1,3-GLUCAN SYNTHASE AGS1-RELATED"/>
    <property type="match status" value="1"/>
</dbReference>
<dbReference type="AlphaFoldDB" id="A0A9W9PJ28"/>
<evidence type="ECO:0000313" key="3">
    <source>
        <dbReference type="EMBL" id="KAJ5247743.1"/>
    </source>
</evidence>
<dbReference type="Pfam" id="PF26108">
    <property type="entry name" value="GH_Mok13"/>
    <property type="match status" value="1"/>
</dbReference>
<dbReference type="PANTHER" id="PTHR47182:SF7">
    <property type="entry name" value="ALPHA-1,3-GLUCAN SYNTHASE"/>
    <property type="match status" value="1"/>
</dbReference>
<proteinExistence type="predicted"/>
<evidence type="ECO:0000313" key="4">
    <source>
        <dbReference type="Proteomes" id="UP001150941"/>
    </source>
</evidence>
<keyword evidence="4" id="KW-1185">Reference proteome</keyword>
<dbReference type="Proteomes" id="UP001150941">
    <property type="component" value="Unassembled WGS sequence"/>
</dbReference>
<reference evidence="3" key="2">
    <citation type="journal article" date="2023" name="IMA Fungus">
        <title>Comparative genomic study of the Penicillium genus elucidates a diverse pangenome and 15 lateral gene transfer events.</title>
        <authorList>
            <person name="Petersen C."/>
            <person name="Sorensen T."/>
            <person name="Nielsen M.R."/>
            <person name="Sondergaard T.E."/>
            <person name="Sorensen J.L."/>
            <person name="Fitzpatrick D.A."/>
            <person name="Frisvad J.C."/>
            <person name="Nielsen K.L."/>
        </authorList>
    </citation>
    <scope>NUCLEOTIDE SEQUENCE</scope>
    <source>
        <strain evidence="3">IBT 19713</strain>
    </source>
</reference>
<sequence>MKYFVLSWVVAALLSTTSAWPYDESLVDYNLNENKTATNPVDYWGEWPGHEGKYHPSPDNWRFPFYTLMLDRFVNGDPTNDNINGSLFEHDLTSNQMRHGGDVAGLLDTLDYLQGMGIKGLYLAGTSLMNQPWGFDGYSALDTTLLDQHYGTIQVWRNAITEIHKRGMYVLFDNTIATLGDLIGFEGYLNTTTPFSVKEHPTTWKSDRRYVDFDIGNTYNSTCDYPRFWYENGFPVNESMTAGLVGCYDSDFDQYGDIEAFGVFPDWERQLAKFASVQDRLREWHPVVRSRLIRHSCMVIASLDIDGFRYDKATQATVDALGDMSNAYRECARAVGKENFFIAGEITGGNTFGSIYLGRGRQPNQFPPDAIAAMKMTNESDAQYFLREAGQEAIDGAAFHYSVYRSMTRFLGMDGQLSAGYDVPIDWINAWNEMLQSNDLVNANTGKFDPRHMFGATNQDVFRWPAIQYGTERQLLASFITTLLLPGIPLVLWAKSKHSMSLTRPRRTISTDESSQYYHWPIDKARDGCRDDTVSYDHRDPSHPVRNVMKHMYQMRDDFPVLNDGYSIQNMSKQTEDVIYPGSDGVPTETGMWSVVRNVNPDVQDLGSDADNQPIWLVYQNVNRTIHYEFDCNDNDTALISPFPTHTRVKNLFYPP</sequence>